<organism evidence="2 3">
    <name type="scientific">Gymnopilus dilepis</name>
    <dbReference type="NCBI Taxonomy" id="231916"/>
    <lineage>
        <taxon>Eukaryota</taxon>
        <taxon>Fungi</taxon>
        <taxon>Dikarya</taxon>
        <taxon>Basidiomycota</taxon>
        <taxon>Agaricomycotina</taxon>
        <taxon>Agaricomycetes</taxon>
        <taxon>Agaricomycetidae</taxon>
        <taxon>Agaricales</taxon>
        <taxon>Agaricineae</taxon>
        <taxon>Hymenogastraceae</taxon>
        <taxon>Gymnopilus</taxon>
    </lineage>
</organism>
<feature type="transmembrane region" description="Helical" evidence="1">
    <location>
        <begin position="89"/>
        <end position="110"/>
    </location>
</feature>
<keyword evidence="1" id="KW-0472">Membrane</keyword>
<dbReference type="OrthoDB" id="3259067at2759"/>
<evidence type="ECO:0008006" key="4">
    <source>
        <dbReference type="Google" id="ProtNLM"/>
    </source>
</evidence>
<feature type="transmembrane region" description="Helical" evidence="1">
    <location>
        <begin position="218"/>
        <end position="237"/>
    </location>
</feature>
<dbReference type="AlphaFoldDB" id="A0A409WC84"/>
<keyword evidence="1" id="KW-1133">Transmembrane helix</keyword>
<feature type="transmembrane region" description="Helical" evidence="1">
    <location>
        <begin position="130"/>
        <end position="153"/>
    </location>
</feature>
<accession>A0A409WC84</accession>
<dbReference type="EMBL" id="NHYE01005191">
    <property type="protein sequence ID" value="PPQ76145.1"/>
    <property type="molecule type" value="Genomic_DNA"/>
</dbReference>
<keyword evidence="1" id="KW-0812">Transmembrane</keyword>
<feature type="transmembrane region" description="Helical" evidence="1">
    <location>
        <begin position="173"/>
        <end position="197"/>
    </location>
</feature>
<sequence length="275" mass="30586">MPNRIGELSNGVQLLFLRTCAALSTIGLTGCSILLGIAMISKSVHRHSTWFGFIFSWIVSSVSYLLLFFAGQLENLNPPFNLCLTQAALIYSAPPLTAASTLSLIVQVYFNICDIICNQMRRKEDVRSMILVVAPYFLHAAVTTGCLVLGLKIPSTVQREDLETPYCNMVNRVPSKIASISVVLMLVPTLCLEVLILRKLRKHWTIFRNQKISLSTTLRVTIFSFFGALAVVISLIFASTKDRSPELNVIISSCTLSHFLTVLANYMISSTQYPW</sequence>
<gene>
    <name evidence="2" type="ORF">CVT26_011795</name>
</gene>
<keyword evidence="3" id="KW-1185">Reference proteome</keyword>
<evidence type="ECO:0000256" key="1">
    <source>
        <dbReference type="SAM" id="Phobius"/>
    </source>
</evidence>
<dbReference type="Proteomes" id="UP000284706">
    <property type="component" value="Unassembled WGS sequence"/>
</dbReference>
<comment type="caution">
    <text evidence="2">The sequence shown here is derived from an EMBL/GenBank/DDBJ whole genome shotgun (WGS) entry which is preliminary data.</text>
</comment>
<protein>
    <recommendedName>
        <fullName evidence="4">G-protein coupled receptors family 1 profile domain-containing protein</fullName>
    </recommendedName>
</protein>
<evidence type="ECO:0000313" key="2">
    <source>
        <dbReference type="EMBL" id="PPQ76145.1"/>
    </source>
</evidence>
<feature type="transmembrane region" description="Helical" evidence="1">
    <location>
        <begin position="50"/>
        <end position="69"/>
    </location>
</feature>
<feature type="transmembrane region" description="Helical" evidence="1">
    <location>
        <begin position="249"/>
        <end position="268"/>
    </location>
</feature>
<proteinExistence type="predicted"/>
<feature type="transmembrane region" description="Helical" evidence="1">
    <location>
        <begin position="15"/>
        <end position="38"/>
    </location>
</feature>
<evidence type="ECO:0000313" key="3">
    <source>
        <dbReference type="Proteomes" id="UP000284706"/>
    </source>
</evidence>
<dbReference type="PROSITE" id="PS51257">
    <property type="entry name" value="PROKAR_LIPOPROTEIN"/>
    <property type="match status" value="1"/>
</dbReference>
<dbReference type="InParanoid" id="A0A409WC84"/>
<name>A0A409WC84_9AGAR</name>
<dbReference type="STRING" id="231916.A0A409WC84"/>
<reference evidence="2 3" key="1">
    <citation type="journal article" date="2018" name="Evol. Lett.">
        <title>Horizontal gene cluster transfer increased hallucinogenic mushroom diversity.</title>
        <authorList>
            <person name="Reynolds H.T."/>
            <person name="Vijayakumar V."/>
            <person name="Gluck-Thaler E."/>
            <person name="Korotkin H.B."/>
            <person name="Matheny P.B."/>
            <person name="Slot J.C."/>
        </authorList>
    </citation>
    <scope>NUCLEOTIDE SEQUENCE [LARGE SCALE GENOMIC DNA]</scope>
    <source>
        <strain evidence="2 3">SRW20</strain>
    </source>
</reference>